<evidence type="ECO:0000256" key="2">
    <source>
        <dbReference type="ARBA" id="ARBA00022898"/>
    </source>
</evidence>
<dbReference type="PROSITE" id="PS00105">
    <property type="entry name" value="AA_TRANSFER_CLASS_1"/>
    <property type="match status" value="1"/>
</dbReference>
<keyword evidence="3 6" id="KW-0032">Aminotransferase</keyword>
<organism evidence="6 8">
    <name type="scientific">Parabacteroides distasonis</name>
    <dbReference type="NCBI Taxonomy" id="823"/>
    <lineage>
        <taxon>Bacteria</taxon>
        <taxon>Pseudomonadati</taxon>
        <taxon>Bacteroidota</taxon>
        <taxon>Bacteroidia</taxon>
        <taxon>Bacteroidales</taxon>
        <taxon>Tannerellaceae</taxon>
        <taxon>Parabacteroides</taxon>
    </lineage>
</organism>
<gene>
    <name evidence="6" type="ORF">D7V78_01955</name>
    <name evidence="7" type="ORF">E5342_00295</name>
</gene>
<dbReference type="OrthoDB" id="9813880at2"/>
<comment type="caution">
    <text evidence="6">The sequence shown here is derived from an EMBL/GenBank/DDBJ whole genome shotgun (WGS) entry which is preliminary data.</text>
</comment>
<dbReference type="CDD" id="cd00609">
    <property type="entry name" value="AAT_like"/>
    <property type="match status" value="1"/>
</dbReference>
<comment type="cofactor">
    <cofactor evidence="1 3">
        <name>pyridoxal 5'-phosphate</name>
        <dbReference type="ChEBI" id="CHEBI:597326"/>
    </cofactor>
</comment>
<dbReference type="Proteomes" id="UP000278164">
    <property type="component" value="Unassembled WGS sequence"/>
</dbReference>
<feature type="domain" description="Aminotransferase class I/classII large" evidence="4">
    <location>
        <begin position="310"/>
        <end position="601"/>
    </location>
</feature>
<dbReference type="Gene3D" id="3.40.640.10">
    <property type="entry name" value="Type I PLP-dependent aspartate aminotransferase-like (Major domain)"/>
    <property type="match status" value="1"/>
</dbReference>
<dbReference type="EC" id="2.6.1.-" evidence="3"/>
<evidence type="ECO:0000256" key="3">
    <source>
        <dbReference type="RuleBase" id="RU000481"/>
    </source>
</evidence>
<dbReference type="Proteomes" id="UP000310032">
    <property type="component" value="Unassembled WGS sequence"/>
</dbReference>
<evidence type="ECO:0000256" key="1">
    <source>
        <dbReference type="ARBA" id="ARBA00001933"/>
    </source>
</evidence>
<dbReference type="GO" id="GO:0016779">
    <property type="term" value="F:nucleotidyltransferase activity"/>
    <property type="evidence" value="ECO:0007669"/>
    <property type="project" value="UniProtKB-ARBA"/>
</dbReference>
<dbReference type="InterPro" id="IPR015422">
    <property type="entry name" value="PyrdxlP-dep_Trfase_small"/>
</dbReference>
<dbReference type="AlphaFoldDB" id="A0A3L7ZTV4"/>
<dbReference type="InterPro" id="IPR015424">
    <property type="entry name" value="PyrdxlP-dep_Trfase"/>
</dbReference>
<feature type="domain" description="MobA-like NTP transferase" evidence="5">
    <location>
        <begin position="3"/>
        <end position="134"/>
    </location>
</feature>
<dbReference type="Pfam" id="PF12804">
    <property type="entry name" value="NTP_transf_3"/>
    <property type="match status" value="1"/>
</dbReference>
<reference evidence="6 8" key="1">
    <citation type="submission" date="2018-09" db="EMBL/GenBank/DDBJ databases">
        <title>Murine metabolic-syndrome-specific gut microbial biobank.</title>
        <authorList>
            <person name="Liu C."/>
        </authorList>
    </citation>
    <scope>NUCLEOTIDE SEQUENCE [LARGE SCALE GENOMIC DNA]</scope>
    <source>
        <strain evidence="6 8">8-P5</strain>
    </source>
</reference>
<dbReference type="Pfam" id="PF00155">
    <property type="entry name" value="Aminotran_1_2"/>
    <property type="match status" value="1"/>
</dbReference>
<protein>
    <recommendedName>
        <fullName evidence="3">Aminotransferase</fullName>
        <ecNumber evidence="3">2.6.1.-</ecNumber>
    </recommendedName>
</protein>
<evidence type="ECO:0000313" key="9">
    <source>
        <dbReference type="Proteomes" id="UP000310032"/>
    </source>
</evidence>
<comment type="similarity">
    <text evidence="3">Belongs to the class-I pyridoxal-phosphate-dependent aminotransferase family.</text>
</comment>
<evidence type="ECO:0000259" key="4">
    <source>
        <dbReference type="Pfam" id="PF00155"/>
    </source>
</evidence>
<dbReference type="SUPFAM" id="SSF53383">
    <property type="entry name" value="PLP-dependent transferases"/>
    <property type="match status" value="1"/>
</dbReference>
<dbReference type="PANTHER" id="PTHR42885:SF1">
    <property type="entry name" value="THREONINE-PHOSPHATE DECARBOXYLASE"/>
    <property type="match status" value="1"/>
</dbReference>
<dbReference type="RefSeq" id="WP_121734758.1">
    <property type="nucleotide sequence ID" value="NZ_QXXG01000001.1"/>
</dbReference>
<sequence length="606" mass="69771">MQAIILAAGMGKRLGELTRENTKCMIKVHEQTLIERMIKQLSELGISRIILVIGYKGDKVRALIGDRIDNTPILYIENQVYDKTNNIYSLYLAKNYLVEQETLLLESDLIFADDILKKLVADPNPNVAVVTKYQSWMDGTVVTLDEENNILNFISKKAFEFNHQDTYYKTVNIYKFSKEFSTNKYVPFLEAYCKALGNKEYYEQVLKVISLLNKPDLKALNIGSEKWYEIDDQQDLHNAEALFSEGKQALTLYSKRFGGYWRFPMLLDFCYLVNPYFPNSRLKDEMRVNFDTLLAEYPSGMQVNALLAARYAEISPEQIIVGNGAAELISCFLRTSPAKGKTGVILPTFEEYPNRLDPKELEYFTPNNRDFSYTASDVISYFSKKSIKQLLIINPDNPSGNLLSKAELISLIEWSKSNNIRIIIDESFLDFAKPDNKLSLLNKEILDANPHLITIKSISKSYGVPGLRLGFLASGDKELICSLKKEISIWNINSFAEFYMQIFIKHKEDYEKACIKFQKERERFLSRLKEVSFLRVIPSAANYFLCEVIDYYTTEELCSFLLERSNILIKNCATKAGFKGMQYVRIAIRNQEENDRLVEALLQLNK</sequence>
<dbReference type="PANTHER" id="PTHR42885">
    <property type="entry name" value="HISTIDINOL-PHOSPHATE AMINOTRANSFERASE-RELATED"/>
    <property type="match status" value="1"/>
</dbReference>
<dbReference type="Gene3D" id="3.90.1150.10">
    <property type="entry name" value="Aspartate Aminotransferase, domain 1"/>
    <property type="match status" value="1"/>
</dbReference>
<proteinExistence type="inferred from homology"/>
<dbReference type="CDD" id="cd02523">
    <property type="entry name" value="PC_cytidylyltransferase"/>
    <property type="match status" value="1"/>
</dbReference>
<dbReference type="Gene3D" id="3.90.550.10">
    <property type="entry name" value="Spore Coat Polysaccharide Biosynthesis Protein SpsA, Chain A"/>
    <property type="match status" value="1"/>
</dbReference>
<dbReference type="InterPro" id="IPR029044">
    <property type="entry name" value="Nucleotide-diphossugar_trans"/>
</dbReference>
<keyword evidence="3 6" id="KW-0808">Transferase</keyword>
<evidence type="ECO:0000259" key="5">
    <source>
        <dbReference type="Pfam" id="PF12804"/>
    </source>
</evidence>
<dbReference type="InterPro" id="IPR004839">
    <property type="entry name" value="Aminotransferase_I/II_large"/>
</dbReference>
<dbReference type="EMBL" id="RAYI01000001">
    <property type="protein sequence ID" value="RLT75294.1"/>
    <property type="molecule type" value="Genomic_DNA"/>
</dbReference>
<dbReference type="GO" id="GO:0030170">
    <property type="term" value="F:pyridoxal phosphate binding"/>
    <property type="evidence" value="ECO:0007669"/>
    <property type="project" value="InterPro"/>
</dbReference>
<accession>A0A3L7ZTV4</accession>
<dbReference type="InterPro" id="IPR015421">
    <property type="entry name" value="PyrdxlP-dep_Trfase_major"/>
</dbReference>
<evidence type="ECO:0000313" key="8">
    <source>
        <dbReference type="Proteomes" id="UP000278164"/>
    </source>
</evidence>
<name>A0A3L7ZTV4_PARDI</name>
<reference evidence="7 9" key="2">
    <citation type="submission" date="2019-04" db="EMBL/GenBank/DDBJ databases">
        <title>Microbes associate with the intestines of laboratory mice.</title>
        <authorList>
            <person name="Navarre W."/>
            <person name="Wong E."/>
            <person name="Huang K."/>
            <person name="Tropini C."/>
            <person name="Ng K."/>
            <person name="Yu B."/>
        </authorList>
    </citation>
    <scope>NUCLEOTIDE SEQUENCE [LARGE SCALE GENOMIC DNA]</scope>
    <source>
        <strain evidence="7 9">NM39_I3</strain>
    </source>
</reference>
<dbReference type="GO" id="GO:0008483">
    <property type="term" value="F:transaminase activity"/>
    <property type="evidence" value="ECO:0007669"/>
    <property type="project" value="UniProtKB-KW"/>
</dbReference>
<keyword evidence="2" id="KW-0663">Pyridoxal phosphate</keyword>
<dbReference type="InterPro" id="IPR004838">
    <property type="entry name" value="NHTrfase_class1_PyrdxlP-BS"/>
</dbReference>
<dbReference type="InterPro" id="IPR025877">
    <property type="entry name" value="MobA-like_NTP_Trfase"/>
</dbReference>
<evidence type="ECO:0000313" key="7">
    <source>
        <dbReference type="EMBL" id="TGY63830.1"/>
    </source>
</evidence>
<evidence type="ECO:0000313" key="6">
    <source>
        <dbReference type="EMBL" id="RLT75294.1"/>
    </source>
</evidence>
<dbReference type="EMBL" id="SRYM01000001">
    <property type="protein sequence ID" value="TGY63830.1"/>
    <property type="molecule type" value="Genomic_DNA"/>
</dbReference>
<dbReference type="SUPFAM" id="SSF53448">
    <property type="entry name" value="Nucleotide-diphospho-sugar transferases"/>
    <property type="match status" value="1"/>
</dbReference>